<evidence type="ECO:0000256" key="2">
    <source>
        <dbReference type="ARBA" id="ARBA00023004"/>
    </source>
</evidence>
<accession>A0A1H7S206</accession>
<dbReference type="NCBIfam" id="TIGR03440">
    <property type="entry name" value="egtB_TIGR03440"/>
    <property type="match status" value="1"/>
</dbReference>
<dbReference type="InterPro" id="IPR016187">
    <property type="entry name" value="CTDL_fold"/>
</dbReference>
<feature type="binding site" evidence="4">
    <location>
        <position position="162"/>
    </location>
    <ligand>
        <name>Fe cation</name>
        <dbReference type="ChEBI" id="CHEBI:24875"/>
    </ligand>
</feature>
<dbReference type="EMBL" id="FOAZ01000011">
    <property type="protein sequence ID" value="SEL65844.1"/>
    <property type="molecule type" value="Genomic_DNA"/>
</dbReference>
<reference evidence="9" key="1">
    <citation type="submission" date="2016-10" db="EMBL/GenBank/DDBJ databases">
        <authorList>
            <person name="Varghese N."/>
        </authorList>
    </citation>
    <scope>NUCLEOTIDE SEQUENCE [LARGE SCALE GENOMIC DNA]</scope>
    <source>
        <strain evidence="9">DSM 45096 / BCRC 16803 / CGMCC 4.1857 / CIP 109030 / JCM 12277 / KCTC 19219 / NBRC 100920 / 33214</strain>
    </source>
</reference>
<comment type="pathway">
    <text evidence="3 4">Amino-acid biosynthesis; ergothioneine biosynthesis.</text>
</comment>
<feature type="binding site" evidence="4">
    <location>
        <begin position="107"/>
        <end position="110"/>
    </location>
    <ligand>
        <name>gamma-L-glutamyl-L-cysteine</name>
        <dbReference type="ChEBI" id="CHEBI:58173"/>
    </ligand>
</feature>
<dbReference type="InterPro" id="IPR005532">
    <property type="entry name" value="SUMF_dom"/>
</dbReference>
<dbReference type="EC" id="1.14.99.50" evidence="4"/>
<dbReference type="RefSeq" id="WP_042449049.1">
    <property type="nucleotide sequence ID" value="NZ_BBPN01000015.1"/>
</dbReference>
<keyword evidence="4" id="KW-0503">Monooxygenase</keyword>
<dbReference type="GO" id="GO:0044875">
    <property type="term" value="F:gamma-glutamyl hercynylcysteine sulfoxide synthase activity"/>
    <property type="evidence" value="ECO:0007669"/>
    <property type="project" value="UniProtKB-EC"/>
</dbReference>
<dbReference type="HAMAP" id="MF_02035">
    <property type="entry name" value="EgtB"/>
    <property type="match status" value="1"/>
</dbReference>
<dbReference type="eggNOG" id="COG1262">
    <property type="taxonomic scope" value="Bacteria"/>
</dbReference>
<evidence type="ECO:0000256" key="3">
    <source>
        <dbReference type="ARBA" id="ARBA00037882"/>
    </source>
</evidence>
<evidence type="ECO:0000313" key="9">
    <source>
        <dbReference type="Proteomes" id="UP000183015"/>
    </source>
</evidence>
<dbReference type="Pfam" id="PF12867">
    <property type="entry name" value="DinB_2"/>
    <property type="match status" value="1"/>
</dbReference>
<keyword evidence="4" id="KW-0479">Metal-binding</keyword>
<proteinExistence type="inferred from homology"/>
<evidence type="ECO:0000256" key="5">
    <source>
        <dbReference type="SAM" id="MobiDB-lite"/>
    </source>
</evidence>
<comment type="cofactor">
    <cofactor evidence="4">
        <name>Fe(2+)</name>
        <dbReference type="ChEBI" id="CHEBI:29033"/>
    </cofactor>
</comment>
<evidence type="ECO:0000259" key="7">
    <source>
        <dbReference type="Pfam" id="PF12867"/>
    </source>
</evidence>
<feature type="compositionally biased region" description="Low complexity" evidence="5">
    <location>
        <begin position="1"/>
        <end position="26"/>
    </location>
</feature>
<dbReference type="InterPro" id="IPR024775">
    <property type="entry name" value="DinB-like"/>
</dbReference>
<sequence length="475" mass="52489">MTAPAHPSDPATTPAASTTPPAASTPGAVRAAAREALERARRRTLALTDCLDDEELCAQHSRLMSPLVWDLAHIGNQEEIWLVRAAGGQDAIRPDLDPLYDAFQHPRAERPALPLLPPEPARRYVAAVRDRALAVLDTARLDHDEADPLLADGFVFGMLAQHEQQHDETMLATHQLRHGPAVLRAPRPAAAPADAADLPAETWIPAGPFTMGTDDEPWALDNERPAHRVDVAGFWLDTVPVSNRAYQAFMADGGYEDPRWWTTAGWAHRVQAGLHAPLFWRRADDPEATPGGWLRRRFGVVEPVPLDEPVLHVCWYEADAYARWAGRRLPTEAEWEKAARHDPATGRSRRYPWGDADPTPELANLGQRHLQPSPVGSHPAGASPHGVRQLIGDVWEWTASDFAPHPGFTAFLYKEYSEVFFGPDYKVLRGGAFGVDPVACRGTFRNWDYPIRRQIFAGFRTARDASPDETAGAGR</sequence>
<dbReference type="PANTHER" id="PTHR23150">
    <property type="entry name" value="SULFATASE MODIFYING FACTOR 1, 2"/>
    <property type="match status" value="1"/>
</dbReference>
<feature type="domain" description="DinB-like" evidence="7">
    <location>
        <begin position="36"/>
        <end position="170"/>
    </location>
</feature>
<dbReference type="GO" id="GO:0005506">
    <property type="term" value="F:iron ion binding"/>
    <property type="evidence" value="ECO:0007669"/>
    <property type="project" value="UniProtKB-UniRule"/>
</dbReference>
<feature type="binding site" evidence="4">
    <location>
        <position position="448"/>
    </location>
    <ligand>
        <name>gamma-L-glutamyl-L-cysteine</name>
        <dbReference type="ChEBI" id="CHEBI:58173"/>
    </ligand>
</feature>
<dbReference type="AlphaFoldDB" id="A0A1H7S206"/>
<feature type="region of interest" description="Disordered" evidence="5">
    <location>
        <begin position="336"/>
        <end position="362"/>
    </location>
</feature>
<comment type="catalytic activity">
    <reaction evidence="4">
        <text>gamma-L-glutamyl-L-cysteine + hercynine + O2 = gamma-L-glutamyl-hercynylcysteine S-oxide + H2O</text>
        <dbReference type="Rhea" id="RHEA:42672"/>
        <dbReference type="ChEBI" id="CHEBI:15377"/>
        <dbReference type="ChEBI" id="CHEBI:15379"/>
        <dbReference type="ChEBI" id="CHEBI:15781"/>
        <dbReference type="ChEBI" id="CHEBI:58173"/>
        <dbReference type="ChEBI" id="CHEBI:82703"/>
        <dbReference type="EC" id="1.14.99.50"/>
    </reaction>
</comment>
<keyword evidence="2 4" id="KW-0408">Iron</keyword>
<evidence type="ECO:0000256" key="4">
    <source>
        <dbReference type="HAMAP-Rule" id="MF_02035"/>
    </source>
</evidence>
<dbReference type="Pfam" id="PF03781">
    <property type="entry name" value="FGE-sulfatase"/>
    <property type="match status" value="1"/>
</dbReference>
<dbReference type="Gene3D" id="3.90.1580.10">
    <property type="entry name" value="paralog of FGE (formylglycine-generating enzyme)"/>
    <property type="match status" value="1"/>
</dbReference>
<dbReference type="InterPro" id="IPR042095">
    <property type="entry name" value="SUMF_sf"/>
</dbReference>
<comment type="similarity">
    <text evidence="4">Belongs to the EgtB family.</text>
</comment>
<evidence type="ECO:0000259" key="6">
    <source>
        <dbReference type="Pfam" id="PF03781"/>
    </source>
</evidence>
<dbReference type="UniPathway" id="UPA01014"/>
<organism evidence="8 9">
    <name type="scientific">Streptacidiphilus jiangxiensis</name>
    <dbReference type="NCBI Taxonomy" id="235985"/>
    <lineage>
        <taxon>Bacteria</taxon>
        <taxon>Bacillati</taxon>
        <taxon>Actinomycetota</taxon>
        <taxon>Actinomycetes</taxon>
        <taxon>Kitasatosporales</taxon>
        <taxon>Streptomycetaceae</taxon>
        <taxon>Streptacidiphilus</taxon>
    </lineage>
</organism>
<name>A0A1H7S206_STRJI</name>
<dbReference type="SUPFAM" id="SSF109854">
    <property type="entry name" value="DinB/YfiT-like putative metalloenzymes"/>
    <property type="match status" value="1"/>
</dbReference>
<dbReference type="Gene3D" id="1.20.120.450">
    <property type="entry name" value="dinb family like domain"/>
    <property type="match status" value="1"/>
</dbReference>
<feature type="binding site" evidence="4">
    <location>
        <position position="452"/>
    </location>
    <ligand>
        <name>gamma-L-glutamyl-L-cysteine</name>
        <dbReference type="ChEBI" id="CHEBI:58173"/>
    </ligand>
</feature>
<keyword evidence="9" id="KW-1185">Reference proteome</keyword>
<comment type="function">
    <text evidence="4">Catalyzes the oxidative sulfurization of hercynine (N-alpha,N-alpha,N-alpha-trimethyl-L-histidine) into hercynyl-gamma-L-glutamyl-L-cysteine sulfoxide, a step in the biosynthesis pathway of ergothioneine.</text>
</comment>
<dbReference type="SUPFAM" id="SSF56436">
    <property type="entry name" value="C-type lectin-like"/>
    <property type="match status" value="1"/>
</dbReference>
<evidence type="ECO:0000313" key="8">
    <source>
        <dbReference type="EMBL" id="SEL65844.1"/>
    </source>
</evidence>
<dbReference type="Proteomes" id="UP000183015">
    <property type="component" value="Unassembled WGS sequence"/>
</dbReference>
<evidence type="ECO:0000256" key="1">
    <source>
        <dbReference type="ARBA" id="ARBA00023002"/>
    </source>
</evidence>
<gene>
    <name evidence="4" type="primary">egtB</name>
    <name evidence="8" type="ORF">SAMN05414137_11174</name>
</gene>
<keyword evidence="1 4" id="KW-0560">Oxidoreductase</keyword>
<dbReference type="InterPro" id="IPR017806">
    <property type="entry name" value="EgtB"/>
</dbReference>
<feature type="domain" description="Sulfatase-modifying factor enzyme-like" evidence="6">
    <location>
        <begin position="199"/>
        <end position="463"/>
    </location>
</feature>
<dbReference type="InterPro" id="IPR051043">
    <property type="entry name" value="Sulfatase_Mod_Factor_Kinase"/>
</dbReference>
<feature type="binding site" evidence="4">
    <location>
        <position position="166"/>
    </location>
    <ligand>
        <name>Fe cation</name>
        <dbReference type="ChEBI" id="CHEBI:24875"/>
    </ligand>
</feature>
<dbReference type="OrthoDB" id="9768004at2"/>
<dbReference type="STRING" id="235985.SAMN05414137_11174"/>
<feature type="binding site" evidence="4">
    <location>
        <position position="73"/>
    </location>
    <ligand>
        <name>Fe cation</name>
        <dbReference type="ChEBI" id="CHEBI:24875"/>
    </ligand>
</feature>
<dbReference type="PANTHER" id="PTHR23150:SF36">
    <property type="entry name" value="HERCYNINE OXYGENASE"/>
    <property type="match status" value="1"/>
</dbReference>
<dbReference type="InterPro" id="IPR034660">
    <property type="entry name" value="DinB/YfiT-like"/>
</dbReference>
<feature type="region of interest" description="Disordered" evidence="5">
    <location>
        <begin position="1"/>
        <end position="27"/>
    </location>
</feature>
<protein>
    <recommendedName>
        <fullName evidence="4">Hercynine oxygenase</fullName>
        <ecNumber evidence="4">1.14.99.50</ecNumber>
    </recommendedName>
    <alternativeName>
        <fullName evidence="4">Gamma-glutamyl hercynylcysteine S-oxide synthase</fullName>
    </alternativeName>
</protein>
<dbReference type="InterPro" id="IPR032890">
    <property type="entry name" value="EgtB_Actinobacteria"/>
</dbReference>